<evidence type="ECO:0000256" key="9">
    <source>
        <dbReference type="SAM" id="MobiDB-lite"/>
    </source>
</evidence>
<dbReference type="EMBL" id="AJWK01022520">
    <property type="status" value="NOT_ANNOTATED_CDS"/>
    <property type="molecule type" value="Genomic_DNA"/>
</dbReference>
<dbReference type="EnsemblMetazoa" id="LLOJ006848-RA">
    <property type="protein sequence ID" value="LLOJ006848-PA"/>
    <property type="gene ID" value="LLOJ006848"/>
</dbReference>
<dbReference type="Pfam" id="PF00856">
    <property type="entry name" value="SET"/>
    <property type="match status" value="1"/>
</dbReference>
<dbReference type="Proteomes" id="UP000092461">
    <property type="component" value="Unassembled WGS sequence"/>
</dbReference>
<dbReference type="GO" id="GO:0032259">
    <property type="term" value="P:methylation"/>
    <property type="evidence" value="ECO:0007669"/>
    <property type="project" value="UniProtKB-KW"/>
</dbReference>
<evidence type="ECO:0000256" key="3">
    <source>
        <dbReference type="ARBA" id="ARBA00022691"/>
    </source>
</evidence>
<evidence type="ECO:0000256" key="8">
    <source>
        <dbReference type="ARBA" id="ARBA00023163"/>
    </source>
</evidence>
<evidence type="ECO:0000256" key="2">
    <source>
        <dbReference type="ARBA" id="ARBA00022679"/>
    </source>
</evidence>
<evidence type="ECO:0000256" key="4">
    <source>
        <dbReference type="ARBA" id="ARBA00023015"/>
    </source>
</evidence>
<feature type="region of interest" description="Disordered" evidence="9">
    <location>
        <begin position="121"/>
        <end position="156"/>
    </location>
</feature>
<evidence type="ECO:0000313" key="13">
    <source>
        <dbReference type="Proteomes" id="UP000092461"/>
    </source>
</evidence>
<evidence type="ECO:0000256" key="7">
    <source>
        <dbReference type="ARBA" id="ARBA00023159"/>
    </source>
</evidence>
<dbReference type="VEuPathDB" id="VectorBase:LLOJ006848"/>
<evidence type="ECO:0000259" key="11">
    <source>
        <dbReference type="PROSITE" id="PS50868"/>
    </source>
</evidence>
<evidence type="ECO:0000256" key="1">
    <source>
        <dbReference type="ARBA" id="ARBA00022603"/>
    </source>
</evidence>
<dbReference type="PROSITE" id="PS50280">
    <property type="entry name" value="SET"/>
    <property type="match status" value="1"/>
</dbReference>
<keyword evidence="5" id="KW-0103">Bromodomain</keyword>
<evidence type="ECO:0000313" key="12">
    <source>
        <dbReference type="EnsemblMetazoa" id="LLOJ006848-PA"/>
    </source>
</evidence>
<dbReference type="InterPro" id="IPR003616">
    <property type="entry name" value="Post-SET_dom"/>
</dbReference>
<dbReference type="EMBL" id="AJWK01022521">
    <property type="status" value="NOT_ANNOTATED_CDS"/>
    <property type="molecule type" value="Genomic_DNA"/>
</dbReference>
<dbReference type="InterPro" id="IPR046341">
    <property type="entry name" value="SET_dom_sf"/>
</dbReference>
<accession>A0A1B0EZK9</accession>
<feature type="domain" description="SET" evidence="10">
    <location>
        <begin position="295"/>
        <end position="417"/>
    </location>
</feature>
<dbReference type="Pfam" id="PF05964">
    <property type="entry name" value="FYRN"/>
    <property type="match status" value="1"/>
</dbReference>
<dbReference type="PANTHER" id="PTHR45838:SF4">
    <property type="entry name" value="HISTONE-LYSINE N-METHYLTRANSFERASE TRITHORAX"/>
    <property type="match status" value="1"/>
</dbReference>
<keyword evidence="8" id="KW-0804">Transcription</keyword>
<evidence type="ECO:0000259" key="10">
    <source>
        <dbReference type="PROSITE" id="PS50280"/>
    </source>
</evidence>
<keyword evidence="1" id="KW-0489">Methyltransferase</keyword>
<proteinExistence type="predicted"/>
<feature type="domain" description="Post-SET" evidence="11">
    <location>
        <begin position="423"/>
        <end position="439"/>
    </location>
</feature>
<dbReference type="VEuPathDB" id="VectorBase:LLONM1_009606"/>
<dbReference type="GO" id="GO:0035097">
    <property type="term" value="C:histone methyltransferase complex"/>
    <property type="evidence" value="ECO:0007669"/>
    <property type="project" value="TreeGrafter"/>
</dbReference>
<dbReference type="SMART" id="SM00541">
    <property type="entry name" value="FYRN"/>
    <property type="match status" value="1"/>
</dbReference>
<evidence type="ECO:0000256" key="5">
    <source>
        <dbReference type="ARBA" id="ARBA00023117"/>
    </source>
</evidence>
<keyword evidence="3" id="KW-0949">S-adenosyl-L-methionine</keyword>
<sequence length="439" mass="49870">GDFDVHRPVYVELDRRRKKSVEPGKVQFAIGSLAVRNIGRFVPILSDLSDVIVPSDFLCTRLYWSTKEPWKIVEYTIRTSIQCTSSTHCMDLGKNFTVDHSSTTNLIQKGLNQIAKWHSSLSNGEDSGDHSRTKQNMDSVGGGDEQGEEEPQSNADLLPPEIKEAIFEDLPHDILDGISMLDIFPKLMTYEDLVAMDSKSEIYFGGELIKDAKEYVAEDDEVTNQPMENWSHSSTVTHVEDPLLSSTRPMSTTMAKELKRSKSEVFNRGVGGSRNHQRSSSLTWNCKVDQNTKRRKVSMLQELRLPESVFRTFGRSDIKASTSGEMVIEYAGELIRATLTDKREHYYESKGIGCYMFRIDDNFVVDATMRGNAARFINHSCEPNCYSKVVDILGHKHIIIFALRRIVPGEELTYDYKFPFEDVKIPCSCGSKRCRKYLN</sequence>
<dbReference type="AlphaFoldDB" id="A0A1B0EZK9"/>
<keyword evidence="7" id="KW-0010">Activator</keyword>
<keyword evidence="4" id="KW-0805">Transcription regulation</keyword>
<organism evidence="12 13">
    <name type="scientific">Lutzomyia longipalpis</name>
    <name type="common">Sand fly</name>
    <dbReference type="NCBI Taxonomy" id="7200"/>
    <lineage>
        <taxon>Eukaryota</taxon>
        <taxon>Metazoa</taxon>
        <taxon>Ecdysozoa</taxon>
        <taxon>Arthropoda</taxon>
        <taxon>Hexapoda</taxon>
        <taxon>Insecta</taxon>
        <taxon>Pterygota</taxon>
        <taxon>Neoptera</taxon>
        <taxon>Endopterygota</taxon>
        <taxon>Diptera</taxon>
        <taxon>Nematocera</taxon>
        <taxon>Psychodoidea</taxon>
        <taxon>Psychodidae</taxon>
        <taxon>Lutzomyia</taxon>
        <taxon>Lutzomyia</taxon>
    </lineage>
</organism>
<reference evidence="12" key="1">
    <citation type="submission" date="2020-05" db="UniProtKB">
        <authorList>
            <consortium name="EnsemblMetazoa"/>
        </authorList>
    </citation>
    <scope>IDENTIFICATION</scope>
    <source>
        <strain evidence="12">Jacobina</strain>
    </source>
</reference>
<dbReference type="SUPFAM" id="SSF82199">
    <property type="entry name" value="SET domain"/>
    <property type="match status" value="1"/>
</dbReference>
<dbReference type="SMART" id="SM00508">
    <property type="entry name" value="PostSET"/>
    <property type="match status" value="1"/>
</dbReference>
<keyword evidence="2" id="KW-0808">Transferase</keyword>
<dbReference type="InterPro" id="IPR003888">
    <property type="entry name" value="FYrich_N"/>
</dbReference>
<dbReference type="GO" id="GO:0045893">
    <property type="term" value="P:positive regulation of DNA-templated transcription"/>
    <property type="evidence" value="ECO:0007669"/>
    <property type="project" value="TreeGrafter"/>
</dbReference>
<dbReference type="GO" id="GO:0042800">
    <property type="term" value="F:histone H3K4 methyltransferase activity"/>
    <property type="evidence" value="ECO:0007669"/>
    <property type="project" value="TreeGrafter"/>
</dbReference>
<dbReference type="PANTHER" id="PTHR45838">
    <property type="entry name" value="HISTONE-LYSINE-N-METHYLTRANSFERASE 2 KMT2 FAMILY MEMBER"/>
    <property type="match status" value="1"/>
</dbReference>
<protein>
    <submittedName>
        <fullName evidence="12">Histone-lysine N-methyltransferase</fullName>
    </submittedName>
</protein>
<keyword evidence="6" id="KW-0238">DNA-binding</keyword>
<dbReference type="PROSITE" id="PS51542">
    <property type="entry name" value="FYRN"/>
    <property type="match status" value="1"/>
</dbReference>
<evidence type="ECO:0000256" key="6">
    <source>
        <dbReference type="ARBA" id="ARBA00023125"/>
    </source>
</evidence>
<dbReference type="Gene3D" id="3.30.160.360">
    <property type="match status" value="1"/>
</dbReference>
<dbReference type="FunFam" id="2.170.270.10:FF:000004">
    <property type="entry name" value="Histone-lysine N-methyltransferase"/>
    <property type="match status" value="1"/>
</dbReference>
<keyword evidence="13" id="KW-1185">Reference proteome</keyword>
<dbReference type="PROSITE" id="PS50868">
    <property type="entry name" value="POST_SET"/>
    <property type="match status" value="1"/>
</dbReference>
<dbReference type="InterPro" id="IPR001214">
    <property type="entry name" value="SET_dom"/>
</dbReference>
<name>A0A1B0EZK9_LUTLO</name>
<dbReference type="Gene3D" id="2.170.270.10">
    <property type="entry name" value="SET domain"/>
    <property type="match status" value="1"/>
</dbReference>
<dbReference type="SMART" id="SM00317">
    <property type="entry name" value="SET"/>
    <property type="match status" value="1"/>
</dbReference>
<dbReference type="GO" id="GO:0003677">
    <property type="term" value="F:DNA binding"/>
    <property type="evidence" value="ECO:0007669"/>
    <property type="project" value="UniProtKB-KW"/>
</dbReference>